<dbReference type="Pfam" id="PF03401">
    <property type="entry name" value="TctC"/>
    <property type="match status" value="1"/>
</dbReference>
<feature type="chain" id="PRO_5046564664" evidence="2">
    <location>
        <begin position="21"/>
        <end position="331"/>
    </location>
</feature>
<protein>
    <submittedName>
        <fullName evidence="3">Tripartite tricarboxylate transporter substrate binding protein</fullName>
    </submittedName>
</protein>
<dbReference type="PANTHER" id="PTHR42928:SF5">
    <property type="entry name" value="BLR1237 PROTEIN"/>
    <property type="match status" value="1"/>
</dbReference>
<dbReference type="Gene3D" id="3.40.190.150">
    <property type="entry name" value="Bordetella uptake gene, domain 1"/>
    <property type="match status" value="1"/>
</dbReference>
<dbReference type="Gene3D" id="3.40.190.10">
    <property type="entry name" value="Periplasmic binding protein-like II"/>
    <property type="match status" value="1"/>
</dbReference>
<dbReference type="PANTHER" id="PTHR42928">
    <property type="entry name" value="TRICARBOXYLATE-BINDING PROTEIN"/>
    <property type="match status" value="1"/>
</dbReference>
<name>A0ABY4DBU4_9SPIR</name>
<organism evidence="3 4">
    <name type="scientific">Sphaerochaeta associata</name>
    <dbReference type="NCBI Taxonomy" id="1129264"/>
    <lineage>
        <taxon>Bacteria</taxon>
        <taxon>Pseudomonadati</taxon>
        <taxon>Spirochaetota</taxon>
        <taxon>Spirochaetia</taxon>
        <taxon>Spirochaetales</taxon>
        <taxon>Sphaerochaetaceae</taxon>
        <taxon>Sphaerochaeta</taxon>
    </lineage>
</organism>
<reference evidence="4" key="1">
    <citation type="journal article" date="2024" name="J Bioinform Genom">
        <title>Complete genome sequence of the type strain bacterium Sphaerochaeta associata GLS2t (VKM B-2742)t.</title>
        <authorList>
            <person name="Troshina O.Y."/>
            <person name="Tepeeva A.N."/>
            <person name="Arzamasceva V.O."/>
            <person name="Whitman W.B."/>
            <person name="Varghese N."/>
            <person name="Shapiro N."/>
            <person name="Woyke T."/>
            <person name="Kripides N.C."/>
            <person name="Vasilenko O.V."/>
        </authorList>
    </citation>
    <scope>NUCLEOTIDE SEQUENCE [LARGE SCALE GENOMIC DNA]</scope>
    <source>
        <strain evidence="4">GLS2T</strain>
    </source>
</reference>
<dbReference type="Proteomes" id="UP000829708">
    <property type="component" value="Chromosome"/>
</dbReference>
<keyword evidence="2" id="KW-0732">Signal</keyword>
<dbReference type="EMBL" id="CP094929">
    <property type="protein sequence ID" value="UOM50544.1"/>
    <property type="molecule type" value="Genomic_DNA"/>
</dbReference>
<accession>A0ABY4DBU4</accession>
<feature type="signal peptide" evidence="2">
    <location>
        <begin position="1"/>
        <end position="20"/>
    </location>
</feature>
<dbReference type="InterPro" id="IPR005064">
    <property type="entry name" value="BUG"/>
</dbReference>
<dbReference type="PIRSF" id="PIRSF017082">
    <property type="entry name" value="YflP"/>
    <property type="match status" value="1"/>
</dbReference>
<evidence type="ECO:0000256" key="2">
    <source>
        <dbReference type="SAM" id="SignalP"/>
    </source>
</evidence>
<keyword evidence="4" id="KW-1185">Reference proteome</keyword>
<dbReference type="SUPFAM" id="SSF53850">
    <property type="entry name" value="Periplasmic binding protein-like II"/>
    <property type="match status" value="1"/>
</dbReference>
<dbReference type="InterPro" id="IPR042100">
    <property type="entry name" value="Bug_dom1"/>
</dbReference>
<dbReference type="RefSeq" id="WP_244771932.1">
    <property type="nucleotide sequence ID" value="NZ_CP094929.1"/>
</dbReference>
<sequence length="331" mass="35360">MKKVVFVAFAIVLSCSMLFAQGNKEASAMSADMSTFPTKPVEAVVGWSAGGGGDVVFRVLAEVFPKYANGQNLVIKNVPGASGVTGAIEFLDAKPDGYSVMHWNNASMTKTQLSKTPITVNSFVPVLQVVSSYNYLLVNADAKWNTLQDFIADAKANPGVLSIGNAGTAGGNHMAAILFEDAISAEFTHIPFSGGGPSIIGLLGKQVDSAMNNAPEGVSNIEAGQLKMLAVFSEERYPSFPDVPTAKEQGLDLVLPQWRGVVCPPGTPDAVIQRLHDIFKQCIEDPIFVEKMKAMSVSPEYLNAADFGRFLLAEDSRYEALVKAKGLGDRY</sequence>
<comment type="similarity">
    <text evidence="1">Belongs to the UPF0065 (bug) family.</text>
</comment>
<evidence type="ECO:0000313" key="4">
    <source>
        <dbReference type="Proteomes" id="UP000829708"/>
    </source>
</evidence>
<evidence type="ECO:0000313" key="3">
    <source>
        <dbReference type="EMBL" id="UOM50544.1"/>
    </source>
</evidence>
<evidence type="ECO:0000256" key="1">
    <source>
        <dbReference type="ARBA" id="ARBA00006987"/>
    </source>
</evidence>
<dbReference type="PROSITE" id="PS51257">
    <property type="entry name" value="PROKAR_LIPOPROTEIN"/>
    <property type="match status" value="1"/>
</dbReference>
<dbReference type="CDD" id="cd07012">
    <property type="entry name" value="PBP2_Bug_TTT"/>
    <property type="match status" value="1"/>
</dbReference>
<gene>
    <name evidence="3" type="ORF">MUG09_13355</name>
</gene>
<proteinExistence type="inferred from homology"/>